<reference evidence="1 2" key="1">
    <citation type="journal article" date="2017" name="Nature">
        <title>The Apostasia genome and the evolution of orchids.</title>
        <authorList>
            <person name="Zhang G.Q."/>
            <person name="Liu K.W."/>
            <person name="Li Z."/>
            <person name="Lohaus R."/>
            <person name="Hsiao Y.Y."/>
            <person name="Niu S.C."/>
            <person name="Wang J.Y."/>
            <person name="Lin Y.C."/>
            <person name="Xu Q."/>
            <person name="Chen L.J."/>
            <person name="Yoshida K."/>
            <person name="Fujiwara S."/>
            <person name="Wang Z.W."/>
            <person name="Zhang Y.Q."/>
            <person name="Mitsuda N."/>
            <person name="Wang M."/>
            <person name="Liu G.H."/>
            <person name="Pecoraro L."/>
            <person name="Huang H.X."/>
            <person name="Xiao X.J."/>
            <person name="Lin M."/>
            <person name="Wu X.Y."/>
            <person name="Wu W.L."/>
            <person name="Chen Y.Y."/>
            <person name="Chang S.B."/>
            <person name="Sakamoto S."/>
            <person name="Ohme-Takagi M."/>
            <person name="Yagi M."/>
            <person name="Zeng S.J."/>
            <person name="Shen C.Y."/>
            <person name="Yeh C.M."/>
            <person name="Luo Y.B."/>
            <person name="Tsai W.C."/>
            <person name="Van de Peer Y."/>
            <person name="Liu Z.J."/>
        </authorList>
    </citation>
    <scope>NUCLEOTIDE SEQUENCE [LARGE SCALE GENOMIC DNA]</scope>
    <source>
        <strain evidence="2">cv. Shenzhen</strain>
        <tissue evidence="1">Stem</tissue>
    </source>
</reference>
<name>A0A2I0AT81_9ASPA</name>
<dbReference type="Proteomes" id="UP000236161">
    <property type="component" value="Unassembled WGS sequence"/>
</dbReference>
<dbReference type="PANTHER" id="PTHR36734">
    <property type="entry name" value="YCF37-LIKE PROTEIN"/>
    <property type="match status" value="1"/>
</dbReference>
<protein>
    <submittedName>
        <fullName evidence="1">Uncharacterized protein</fullName>
    </submittedName>
</protein>
<evidence type="ECO:0000313" key="2">
    <source>
        <dbReference type="Proteomes" id="UP000236161"/>
    </source>
</evidence>
<dbReference type="PANTHER" id="PTHR36734:SF1">
    <property type="entry name" value="OS02G0815300 PROTEIN"/>
    <property type="match status" value="1"/>
</dbReference>
<keyword evidence="2" id="KW-1185">Reference proteome</keyword>
<dbReference type="AlphaFoldDB" id="A0A2I0AT81"/>
<organism evidence="1 2">
    <name type="scientific">Apostasia shenzhenica</name>
    <dbReference type="NCBI Taxonomy" id="1088818"/>
    <lineage>
        <taxon>Eukaryota</taxon>
        <taxon>Viridiplantae</taxon>
        <taxon>Streptophyta</taxon>
        <taxon>Embryophyta</taxon>
        <taxon>Tracheophyta</taxon>
        <taxon>Spermatophyta</taxon>
        <taxon>Magnoliopsida</taxon>
        <taxon>Liliopsida</taxon>
        <taxon>Asparagales</taxon>
        <taxon>Orchidaceae</taxon>
        <taxon>Apostasioideae</taxon>
        <taxon>Apostasia</taxon>
    </lineage>
</organism>
<dbReference type="STRING" id="1088818.A0A2I0AT81"/>
<sequence length="152" mass="15372">MGSSSVSLLLHPLPIRRTAAAICCIAKKSSLSRPLLGRRQCLYLFLSSPAGILARGGPASAEDIPLFGLRKKLKKLEEDAVEVVTEGEKVVKEGLAAAGKEVEVVEAEGISAAAGIGAAGDLVQAGAVACAEVVGVLVGMSVVNGILGPEGK</sequence>
<dbReference type="GO" id="GO:0009534">
    <property type="term" value="C:chloroplast thylakoid"/>
    <property type="evidence" value="ECO:0007669"/>
    <property type="project" value="TreeGrafter"/>
</dbReference>
<dbReference type="EMBL" id="KZ451950">
    <property type="protein sequence ID" value="PKA58750.1"/>
    <property type="molecule type" value="Genomic_DNA"/>
</dbReference>
<evidence type="ECO:0000313" key="1">
    <source>
        <dbReference type="EMBL" id="PKA58750.1"/>
    </source>
</evidence>
<proteinExistence type="predicted"/>
<dbReference type="OrthoDB" id="782330at2759"/>
<accession>A0A2I0AT81</accession>
<gene>
    <name evidence="1" type="ORF">AXF42_Ash000843</name>
</gene>